<feature type="region of interest" description="Disordered" evidence="1">
    <location>
        <begin position="1"/>
        <end position="30"/>
    </location>
</feature>
<dbReference type="Proteomes" id="UP000663889">
    <property type="component" value="Unassembled WGS sequence"/>
</dbReference>
<evidence type="ECO:0000313" key="3">
    <source>
        <dbReference type="EMBL" id="CAF1432061.1"/>
    </source>
</evidence>
<protein>
    <submittedName>
        <fullName evidence="2">Uncharacterized protein</fullName>
    </submittedName>
</protein>
<feature type="region of interest" description="Disordered" evidence="1">
    <location>
        <begin position="77"/>
        <end position="100"/>
    </location>
</feature>
<comment type="caution">
    <text evidence="2">The sequence shown here is derived from an EMBL/GenBank/DDBJ whole genome shotgun (WGS) entry which is preliminary data.</text>
</comment>
<evidence type="ECO:0000256" key="1">
    <source>
        <dbReference type="SAM" id="MobiDB-lite"/>
    </source>
</evidence>
<feature type="compositionally biased region" description="Basic residues" evidence="1">
    <location>
        <begin position="19"/>
        <end position="30"/>
    </location>
</feature>
<name>A0A815LLR4_9BILA</name>
<organism evidence="2 4">
    <name type="scientific">Rotaria sordida</name>
    <dbReference type="NCBI Taxonomy" id="392033"/>
    <lineage>
        <taxon>Eukaryota</taxon>
        <taxon>Metazoa</taxon>
        <taxon>Spiralia</taxon>
        <taxon>Gnathifera</taxon>
        <taxon>Rotifera</taxon>
        <taxon>Eurotatoria</taxon>
        <taxon>Bdelloidea</taxon>
        <taxon>Philodinida</taxon>
        <taxon>Philodinidae</taxon>
        <taxon>Rotaria</taxon>
    </lineage>
</organism>
<dbReference type="AlphaFoldDB" id="A0A815LLR4"/>
<evidence type="ECO:0000313" key="4">
    <source>
        <dbReference type="Proteomes" id="UP000663889"/>
    </source>
</evidence>
<dbReference type="EMBL" id="CAJNOO010005840">
    <property type="protein sequence ID" value="CAF1432061.1"/>
    <property type="molecule type" value="Genomic_DNA"/>
</dbReference>
<dbReference type="EMBL" id="CAJNOU010003821">
    <property type="protein sequence ID" value="CAF1411850.1"/>
    <property type="molecule type" value="Genomic_DNA"/>
</dbReference>
<reference evidence="2" key="1">
    <citation type="submission" date="2021-02" db="EMBL/GenBank/DDBJ databases">
        <authorList>
            <person name="Nowell W R."/>
        </authorList>
    </citation>
    <scope>NUCLEOTIDE SEQUENCE</scope>
</reference>
<accession>A0A815LLR4</accession>
<evidence type="ECO:0000313" key="2">
    <source>
        <dbReference type="EMBL" id="CAF1411850.1"/>
    </source>
</evidence>
<proteinExistence type="predicted"/>
<sequence>MSDIEEQGKSVKKSNASAPKRKSHRRARHRQVLAHIRKVLQKNGRCIRRSRRHSAGIPCKMIHASIQRDLTDEIVQETDPNDRSSVSIEPIESRSEPIESVNEQALTPTHITPMAQINSPTGAQLVILSATNGNLFLLHS</sequence>
<gene>
    <name evidence="3" type="ORF">RFH988_LOCUS35986</name>
    <name evidence="2" type="ORF">SEV965_LOCUS31898</name>
</gene>
<dbReference type="Proteomes" id="UP000663882">
    <property type="component" value="Unassembled WGS sequence"/>
</dbReference>